<gene>
    <name evidence="3 5" type="primary">coaE</name>
    <name evidence="5" type="ORF">KQI86_14650</name>
</gene>
<keyword evidence="2 3" id="KW-0067">ATP-binding</keyword>
<evidence type="ECO:0000256" key="4">
    <source>
        <dbReference type="NCBIfam" id="TIGR00152"/>
    </source>
</evidence>
<accession>A0ABS6EL81</accession>
<comment type="caution">
    <text evidence="5">The sequence shown here is derived from an EMBL/GenBank/DDBJ whole genome shotgun (WGS) entry which is preliminary data.</text>
</comment>
<comment type="subcellular location">
    <subcellularLocation>
        <location evidence="3">Cytoplasm</location>
    </subcellularLocation>
</comment>
<evidence type="ECO:0000313" key="6">
    <source>
        <dbReference type="Proteomes" id="UP000726170"/>
    </source>
</evidence>
<dbReference type="CDD" id="cd02022">
    <property type="entry name" value="DPCK"/>
    <property type="match status" value="1"/>
</dbReference>
<comment type="catalytic activity">
    <reaction evidence="3">
        <text>3'-dephospho-CoA + ATP = ADP + CoA + H(+)</text>
        <dbReference type="Rhea" id="RHEA:18245"/>
        <dbReference type="ChEBI" id="CHEBI:15378"/>
        <dbReference type="ChEBI" id="CHEBI:30616"/>
        <dbReference type="ChEBI" id="CHEBI:57287"/>
        <dbReference type="ChEBI" id="CHEBI:57328"/>
        <dbReference type="ChEBI" id="CHEBI:456216"/>
        <dbReference type="EC" id="2.7.1.24"/>
    </reaction>
</comment>
<evidence type="ECO:0000256" key="2">
    <source>
        <dbReference type="ARBA" id="ARBA00022840"/>
    </source>
</evidence>
<keyword evidence="3" id="KW-0173">Coenzyme A biosynthesis</keyword>
<comment type="pathway">
    <text evidence="3">Cofactor biosynthesis; coenzyme A biosynthesis; CoA from (R)-pantothenate: step 5/5.</text>
</comment>
<dbReference type="PANTHER" id="PTHR10695:SF46">
    <property type="entry name" value="BIFUNCTIONAL COENZYME A SYNTHASE-RELATED"/>
    <property type="match status" value="1"/>
</dbReference>
<dbReference type="PROSITE" id="PS51219">
    <property type="entry name" value="DPCK"/>
    <property type="match status" value="1"/>
</dbReference>
<sequence length="214" mass="24877">MKQNKIFKIGLTGGIGSGKSTVSRILKERGISIIDCDVISRDVLKKYPNIIEDIEEKYGSEFVDENGNLKRREFGSFIFSSEEKRREFESIIIPYINKEIYNMFDKCQCNGEKICVLDAPTLFEQNMHLVMDLIVVVWVDEKTQFNRVKSRDKLDDKEVINRINAQISLNKKREMAHFVIDNTKTIDETEMQIDTLIQFINDLRGVEKAVEEIN</sequence>
<dbReference type="Proteomes" id="UP000726170">
    <property type="component" value="Unassembled WGS sequence"/>
</dbReference>
<name>A0ABS6EL81_9CLOT</name>
<dbReference type="EC" id="2.7.1.24" evidence="3 4"/>
<reference evidence="5 6" key="1">
    <citation type="submission" date="2021-06" db="EMBL/GenBank/DDBJ databases">
        <authorList>
            <person name="Sun Q."/>
            <person name="Li D."/>
        </authorList>
    </citation>
    <scope>NUCLEOTIDE SEQUENCE [LARGE SCALE GENOMIC DNA]</scope>
    <source>
        <strain evidence="5 6">MSJ-11</strain>
    </source>
</reference>
<dbReference type="InterPro" id="IPR001977">
    <property type="entry name" value="Depp_CoAkinase"/>
</dbReference>
<evidence type="ECO:0000256" key="1">
    <source>
        <dbReference type="ARBA" id="ARBA00022741"/>
    </source>
</evidence>
<dbReference type="Pfam" id="PF01121">
    <property type="entry name" value="CoaE"/>
    <property type="match status" value="1"/>
</dbReference>
<keyword evidence="6" id="KW-1185">Reference proteome</keyword>
<feature type="binding site" evidence="3">
    <location>
        <begin position="16"/>
        <end position="21"/>
    </location>
    <ligand>
        <name>ATP</name>
        <dbReference type="ChEBI" id="CHEBI:30616"/>
    </ligand>
</feature>
<dbReference type="GO" id="GO:0004140">
    <property type="term" value="F:dephospho-CoA kinase activity"/>
    <property type="evidence" value="ECO:0007669"/>
    <property type="project" value="UniProtKB-EC"/>
</dbReference>
<keyword evidence="3" id="KW-0963">Cytoplasm</keyword>
<keyword evidence="3 5" id="KW-0808">Transferase</keyword>
<proteinExistence type="inferred from homology"/>
<protein>
    <recommendedName>
        <fullName evidence="3 4">Dephospho-CoA kinase</fullName>
        <ecNumber evidence="3 4">2.7.1.24</ecNumber>
    </recommendedName>
    <alternativeName>
        <fullName evidence="3">Dephosphocoenzyme A kinase</fullName>
    </alternativeName>
</protein>
<keyword evidence="1 3" id="KW-0547">Nucleotide-binding</keyword>
<dbReference type="RefSeq" id="WP_216440093.1">
    <property type="nucleotide sequence ID" value="NZ_JAHLQF010000003.1"/>
</dbReference>
<dbReference type="PANTHER" id="PTHR10695">
    <property type="entry name" value="DEPHOSPHO-COA KINASE-RELATED"/>
    <property type="match status" value="1"/>
</dbReference>
<dbReference type="HAMAP" id="MF_00376">
    <property type="entry name" value="Dephospho_CoA_kinase"/>
    <property type="match status" value="1"/>
</dbReference>
<dbReference type="EMBL" id="JAHLQF010000003">
    <property type="protein sequence ID" value="MBU5485557.1"/>
    <property type="molecule type" value="Genomic_DNA"/>
</dbReference>
<evidence type="ECO:0000256" key="3">
    <source>
        <dbReference type="HAMAP-Rule" id="MF_00376"/>
    </source>
</evidence>
<keyword evidence="3 5" id="KW-0418">Kinase</keyword>
<comment type="function">
    <text evidence="3">Catalyzes the phosphorylation of the 3'-hydroxyl group of dephosphocoenzyme A to form coenzyme A.</text>
</comment>
<evidence type="ECO:0000313" key="5">
    <source>
        <dbReference type="EMBL" id="MBU5485557.1"/>
    </source>
</evidence>
<dbReference type="NCBIfam" id="TIGR00152">
    <property type="entry name" value="dephospho-CoA kinase"/>
    <property type="match status" value="1"/>
</dbReference>
<comment type="similarity">
    <text evidence="3">Belongs to the CoaE family.</text>
</comment>
<organism evidence="5 6">
    <name type="scientific">Clostridium mobile</name>
    <dbReference type="NCBI Taxonomy" id="2841512"/>
    <lineage>
        <taxon>Bacteria</taxon>
        <taxon>Bacillati</taxon>
        <taxon>Bacillota</taxon>
        <taxon>Clostridia</taxon>
        <taxon>Eubacteriales</taxon>
        <taxon>Clostridiaceae</taxon>
        <taxon>Clostridium</taxon>
    </lineage>
</organism>